<dbReference type="EMBL" id="JBHSWJ010000002">
    <property type="protein sequence ID" value="MFC6714718.1"/>
    <property type="molecule type" value="Genomic_DNA"/>
</dbReference>
<dbReference type="Proteomes" id="UP001596356">
    <property type="component" value="Unassembled WGS sequence"/>
</dbReference>
<keyword evidence="2" id="KW-1185">Reference proteome</keyword>
<dbReference type="RefSeq" id="WP_377823322.1">
    <property type="nucleotide sequence ID" value="NZ_JBHSWJ010000002.1"/>
</dbReference>
<organism evidence="1 2">
    <name type="scientific">Branchiibius cervicis</name>
    <dbReference type="NCBI Taxonomy" id="908252"/>
    <lineage>
        <taxon>Bacteria</taxon>
        <taxon>Bacillati</taxon>
        <taxon>Actinomycetota</taxon>
        <taxon>Actinomycetes</taxon>
        <taxon>Micrococcales</taxon>
        <taxon>Dermacoccaceae</taxon>
        <taxon>Branchiibius</taxon>
    </lineage>
</organism>
<evidence type="ECO:0000313" key="1">
    <source>
        <dbReference type="EMBL" id="MFC6714718.1"/>
    </source>
</evidence>
<comment type="caution">
    <text evidence="1">The sequence shown here is derived from an EMBL/GenBank/DDBJ whole genome shotgun (WGS) entry which is preliminary data.</text>
</comment>
<protein>
    <submittedName>
        <fullName evidence="1">Uncharacterized protein</fullName>
    </submittedName>
</protein>
<sequence>MEESTAPDELPVVTALRKLSVFSADQGGAYREHFAQVAHALGDDVDTKLRAYVSRWAQSGKPGTVILTGNAGTGKTAVAEAYCRAIGTTLPEQDALQTVAPDGALLKTCPGYPTPPVAPSVCPKRWTGRANRLLYAPTKGSYATRWLIGLTRRRPVFLRRHFVKARPEPTGW</sequence>
<evidence type="ECO:0000313" key="2">
    <source>
        <dbReference type="Proteomes" id="UP001596356"/>
    </source>
</evidence>
<gene>
    <name evidence="1" type="ORF">ACFQBT_13205</name>
</gene>
<name>A0ABW2AUV5_9MICO</name>
<dbReference type="Gene3D" id="3.40.50.300">
    <property type="entry name" value="P-loop containing nucleotide triphosphate hydrolases"/>
    <property type="match status" value="1"/>
</dbReference>
<reference evidence="2" key="1">
    <citation type="journal article" date="2019" name="Int. J. Syst. Evol. Microbiol.">
        <title>The Global Catalogue of Microorganisms (GCM) 10K type strain sequencing project: providing services to taxonomists for standard genome sequencing and annotation.</title>
        <authorList>
            <consortium name="The Broad Institute Genomics Platform"/>
            <consortium name="The Broad Institute Genome Sequencing Center for Infectious Disease"/>
            <person name="Wu L."/>
            <person name="Ma J."/>
        </authorList>
    </citation>
    <scope>NUCLEOTIDE SEQUENCE [LARGE SCALE GENOMIC DNA]</scope>
    <source>
        <strain evidence="2">NBRC 106593</strain>
    </source>
</reference>
<dbReference type="InterPro" id="IPR027417">
    <property type="entry name" value="P-loop_NTPase"/>
</dbReference>
<accession>A0ABW2AUV5</accession>
<dbReference type="SUPFAM" id="SSF52540">
    <property type="entry name" value="P-loop containing nucleoside triphosphate hydrolases"/>
    <property type="match status" value="1"/>
</dbReference>
<proteinExistence type="predicted"/>